<dbReference type="Proteomes" id="UP000314294">
    <property type="component" value="Unassembled WGS sequence"/>
</dbReference>
<keyword evidence="2" id="KW-1185">Reference proteome</keyword>
<protein>
    <submittedName>
        <fullName evidence="1">Uncharacterized protein</fullName>
    </submittedName>
</protein>
<proteinExistence type="predicted"/>
<evidence type="ECO:0000313" key="2">
    <source>
        <dbReference type="Proteomes" id="UP000314294"/>
    </source>
</evidence>
<name>A0A4Z2IQE3_9TELE</name>
<dbReference type="EMBL" id="SRLO01000060">
    <property type="protein sequence ID" value="TNN79898.1"/>
    <property type="molecule type" value="Genomic_DNA"/>
</dbReference>
<evidence type="ECO:0000313" key="1">
    <source>
        <dbReference type="EMBL" id="TNN79898.1"/>
    </source>
</evidence>
<dbReference type="AlphaFoldDB" id="A0A4Z2IQE3"/>
<organism evidence="1 2">
    <name type="scientific">Liparis tanakae</name>
    <name type="common">Tanaka's snailfish</name>
    <dbReference type="NCBI Taxonomy" id="230148"/>
    <lineage>
        <taxon>Eukaryota</taxon>
        <taxon>Metazoa</taxon>
        <taxon>Chordata</taxon>
        <taxon>Craniata</taxon>
        <taxon>Vertebrata</taxon>
        <taxon>Euteleostomi</taxon>
        <taxon>Actinopterygii</taxon>
        <taxon>Neopterygii</taxon>
        <taxon>Teleostei</taxon>
        <taxon>Neoteleostei</taxon>
        <taxon>Acanthomorphata</taxon>
        <taxon>Eupercaria</taxon>
        <taxon>Perciformes</taxon>
        <taxon>Cottioidei</taxon>
        <taxon>Cottales</taxon>
        <taxon>Liparidae</taxon>
        <taxon>Liparis</taxon>
    </lineage>
</organism>
<dbReference type="PROSITE" id="PS51257">
    <property type="entry name" value="PROKAR_LIPOPROTEIN"/>
    <property type="match status" value="1"/>
</dbReference>
<comment type="caution">
    <text evidence="1">The sequence shown here is derived from an EMBL/GenBank/DDBJ whole genome shotgun (WGS) entry which is preliminary data.</text>
</comment>
<accession>A0A4Z2IQE3</accession>
<sequence>MRKSLSSLDQRCSISSNVSLWYSCSRAFTFCWQSVSESLSLSSSPFMLALFTIWTRIGVNSPSRARRP</sequence>
<gene>
    <name evidence="1" type="ORF">EYF80_009935</name>
</gene>
<reference evidence="1 2" key="1">
    <citation type="submission" date="2019-03" db="EMBL/GenBank/DDBJ databases">
        <title>First draft genome of Liparis tanakae, snailfish: a comprehensive survey of snailfish specific genes.</title>
        <authorList>
            <person name="Kim W."/>
            <person name="Song I."/>
            <person name="Jeong J.-H."/>
            <person name="Kim D."/>
            <person name="Kim S."/>
            <person name="Ryu S."/>
            <person name="Song J.Y."/>
            <person name="Lee S.K."/>
        </authorList>
    </citation>
    <scope>NUCLEOTIDE SEQUENCE [LARGE SCALE GENOMIC DNA]</scope>
    <source>
        <tissue evidence="1">Muscle</tissue>
    </source>
</reference>